<organism evidence="1 2">
    <name type="scientific">Gordonibacter urolithinfaciens</name>
    <dbReference type="NCBI Taxonomy" id="1335613"/>
    <lineage>
        <taxon>Bacteria</taxon>
        <taxon>Bacillati</taxon>
        <taxon>Actinomycetota</taxon>
        <taxon>Coriobacteriia</taxon>
        <taxon>Eggerthellales</taxon>
        <taxon>Eggerthellaceae</taxon>
        <taxon>Gordonibacter</taxon>
    </lineage>
</organism>
<name>A0A7K0ICU7_9ACTN</name>
<gene>
    <name evidence="1" type="ORF">GKG38_12850</name>
</gene>
<reference evidence="1 2" key="1">
    <citation type="journal article" date="2019" name="Nat. Med.">
        <title>A library of human gut bacterial isolates paired with longitudinal multiomics data enables mechanistic microbiome research.</title>
        <authorList>
            <person name="Poyet M."/>
            <person name="Groussin M."/>
            <person name="Gibbons S.M."/>
            <person name="Avila-Pacheco J."/>
            <person name="Jiang X."/>
            <person name="Kearney S.M."/>
            <person name="Perrotta A.R."/>
            <person name="Berdy B."/>
            <person name="Zhao S."/>
            <person name="Lieberman T.D."/>
            <person name="Swanson P.K."/>
            <person name="Smith M."/>
            <person name="Roesemann S."/>
            <person name="Alexander J.E."/>
            <person name="Rich S.A."/>
            <person name="Livny J."/>
            <person name="Vlamakis H."/>
            <person name="Clish C."/>
            <person name="Bullock K."/>
            <person name="Deik A."/>
            <person name="Scott J."/>
            <person name="Pierce K.A."/>
            <person name="Xavier R.J."/>
            <person name="Alm E.J."/>
        </authorList>
    </citation>
    <scope>NUCLEOTIDE SEQUENCE [LARGE SCALE GENOMIC DNA]</scope>
    <source>
        <strain evidence="1 2">BIOML-A1</strain>
    </source>
</reference>
<dbReference type="EMBL" id="WKZA01000083">
    <property type="protein sequence ID" value="MSA95924.1"/>
    <property type="molecule type" value="Genomic_DNA"/>
</dbReference>
<comment type="caution">
    <text evidence="1">The sequence shown here is derived from an EMBL/GenBank/DDBJ whole genome shotgun (WGS) entry which is preliminary data.</text>
</comment>
<evidence type="ECO:0000313" key="2">
    <source>
        <dbReference type="Proteomes" id="UP000462865"/>
    </source>
</evidence>
<dbReference type="AlphaFoldDB" id="A0A7K0ICU7"/>
<dbReference type="RefSeq" id="WP_154240060.1">
    <property type="nucleotide sequence ID" value="NZ_JAJCHO010000003.1"/>
</dbReference>
<evidence type="ECO:0000313" key="1">
    <source>
        <dbReference type="EMBL" id="MSA95924.1"/>
    </source>
</evidence>
<accession>A0A7K0ICU7</accession>
<dbReference type="Proteomes" id="UP000462865">
    <property type="component" value="Unassembled WGS sequence"/>
</dbReference>
<protein>
    <submittedName>
        <fullName evidence="1">Uncharacterized protein</fullName>
    </submittedName>
</protein>
<sequence>MDGFIITRNAGTVVVSLNGFAATAGAWGGAKIWDLAEGMRPIKTCMGALETNIGKRGVHLAAYPDGKVMVHAQGEAVSNEACFGQVVFHVA</sequence>
<proteinExistence type="predicted"/>